<dbReference type="SUPFAM" id="SSF50129">
    <property type="entry name" value="GroES-like"/>
    <property type="match status" value="1"/>
</dbReference>
<keyword evidence="3" id="KW-0479">Metal-binding</keyword>
<gene>
    <name evidence="7" type="ORF">METZ01_LOCUS252770</name>
</gene>
<dbReference type="EMBL" id="UINC01067847">
    <property type="protein sequence ID" value="SVB99916.1"/>
    <property type="molecule type" value="Genomic_DNA"/>
</dbReference>
<comment type="cofactor">
    <cofactor evidence="1">
        <name>Zn(2+)</name>
        <dbReference type="ChEBI" id="CHEBI:29105"/>
    </cofactor>
</comment>
<reference evidence="7" key="1">
    <citation type="submission" date="2018-05" db="EMBL/GenBank/DDBJ databases">
        <authorList>
            <person name="Lanie J.A."/>
            <person name="Ng W.-L."/>
            <person name="Kazmierczak K.M."/>
            <person name="Andrzejewski T.M."/>
            <person name="Davidsen T.M."/>
            <person name="Wayne K.J."/>
            <person name="Tettelin H."/>
            <person name="Glass J.I."/>
            <person name="Rusch D."/>
            <person name="Podicherti R."/>
            <person name="Tsui H.-C.T."/>
            <person name="Winkler M.E."/>
        </authorList>
    </citation>
    <scope>NUCLEOTIDE SEQUENCE</scope>
</reference>
<keyword evidence="4" id="KW-0862">Zinc</keyword>
<name>A0A382IJV8_9ZZZZ</name>
<feature type="domain" description="Alcohol dehydrogenase-like C-terminal" evidence="6">
    <location>
        <begin position="166"/>
        <end position="290"/>
    </location>
</feature>
<evidence type="ECO:0000256" key="4">
    <source>
        <dbReference type="ARBA" id="ARBA00022833"/>
    </source>
</evidence>
<feature type="non-terminal residue" evidence="7">
    <location>
        <position position="1"/>
    </location>
</feature>
<dbReference type="AlphaFoldDB" id="A0A382IJV8"/>
<dbReference type="Gene3D" id="3.90.180.10">
    <property type="entry name" value="Medium-chain alcohol dehydrogenases, catalytic domain"/>
    <property type="match status" value="2"/>
</dbReference>
<dbReference type="PANTHER" id="PTHR43350">
    <property type="entry name" value="NAD-DEPENDENT ALCOHOL DEHYDROGENASE"/>
    <property type="match status" value="1"/>
</dbReference>
<sequence>VQANAVVFTAPNTVEYAPVTTPDPGPKNLVVRITHSWISNGTEGSFLRGERIEGDTAYREGDSWPFPIVAGYQKIGRVEWVGEEIDDIEVGETVFCTMGAVEGMYKERGGQISPSVTGRDGVWKLPPDVDPLACAGLVLTQVGYNAGIRPDVNIGDGAVVFGDGMVGHWSAQTLAWRGAEVLLVGRHNDRLKHFDRPPYAHIINEHEEDWREKAKTLFPQGAKIAVDTVGSITTLEAVQTLMCRYGHLVSAGFYGTQDALPLQPPRYGEHAIHLVSGWSPERMDQTLHLITAGYLQTLPLITHRFPVAEAAKAWALIESKSEPVLGVILEW</sequence>
<dbReference type="Gene3D" id="3.40.50.720">
    <property type="entry name" value="NAD(P)-binding Rossmann-like Domain"/>
    <property type="match status" value="1"/>
</dbReference>
<accession>A0A382IJV8</accession>
<dbReference type="PANTHER" id="PTHR43350:SF19">
    <property type="entry name" value="D-GULOSIDE 3-DEHYDROGENASE"/>
    <property type="match status" value="1"/>
</dbReference>
<dbReference type="GO" id="GO:0016491">
    <property type="term" value="F:oxidoreductase activity"/>
    <property type="evidence" value="ECO:0007669"/>
    <property type="project" value="UniProtKB-KW"/>
</dbReference>
<evidence type="ECO:0000313" key="7">
    <source>
        <dbReference type="EMBL" id="SVB99916.1"/>
    </source>
</evidence>
<keyword evidence="5" id="KW-0560">Oxidoreductase</keyword>
<evidence type="ECO:0000256" key="2">
    <source>
        <dbReference type="ARBA" id="ARBA00008072"/>
    </source>
</evidence>
<dbReference type="GO" id="GO:0046872">
    <property type="term" value="F:metal ion binding"/>
    <property type="evidence" value="ECO:0007669"/>
    <property type="project" value="UniProtKB-KW"/>
</dbReference>
<protein>
    <recommendedName>
        <fullName evidence="6">Alcohol dehydrogenase-like C-terminal domain-containing protein</fullName>
    </recommendedName>
</protein>
<dbReference type="InterPro" id="IPR036291">
    <property type="entry name" value="NAD(P)-bd_dom_sf"/>
</dbReference>
<evidence type="ECO:0000259" key="6">
    <source>
        <dbReference type="Pfam" id="PF00107"/>
    </source>
</evidence>
<dbReference type="InterPro" id="IPR011032">
    <property type="entry name" value="GroES-like_sf"/>
</dbReference>
<evidence type="ECO:0000256" key="3">
    <source>
        <dbReference type="ARBA" id="ARBA00022723"/>
    </source>
</evidence>
<dbReference type="InterPro" id="IPR013149">
    <property type="entry name" value="ADH-like_C"/>
</dbReference>
<organism evidence="7">
    <name type="scientific">marine metagenome</name>
    <dbReference type="NCBI Taxonomy" id="408172"/>
    <lineage>
        <taxon>unclassified sequences</taxon>
        <taxon>metagenomes</taxon>
        <taxon>ecological metagenomes</taxon>
    </lineage>
</organism>
<proteinExistence type="inferred from homology"/>
<evidence type="ECO:0000256" key="5">
    <source>
        <dbReference type="ARBA" id="ARBA00023002"/>
    </source>
</evidence>
<dbReference type="SUPFAM" id="SSF51735">
    <property type="entry name" value="NAD(P)-binding Rossmann-fold domains"/>
    <property type="match status" value="1"/>
</dbReference>
<comment type="similarity">
    <text evidence="2">Belongs to the zinc-containing alcohol dehydrogenase family.</text>
</comment>
<dbReference type="Pfam" id="PF00107">
    <property type="entry name" value="ADH_zinc_N"/>
    <property type="match status" value="1"/>
</dbReference>
<evidence type="ECO:0000256" key="1">
    <source>
        <dbReference type="ARBA" id="ARBA00001947"/>
    </source>
</evidence>